<protein>
    <recommendedName>
        <fullName evidence="5">Extracellular membrane protein CFEM domain-containing protein</fullName>
    </recommendedName>
</protein>
<dbReference type="OrthoDB" id="4153189at2759"/>
<evidence type="ECO:0008006" key="5">
    <source>
        <dbReference type="Google" id="ProtNLM"/>
    </source>
</evidence>
<dbReference type="RefSeq" id="XP_016637305.1">
    <property type="nucleotide sequence ID" value="XM_016772166.1"/>
</dbReference>
<name>A0A0D2KB03_9EURO</name>
<feature type="compositionally biased region" description="Low complexity" evidence="1">
    <location>
        <begin position="228"/>
        <end position="247"/>
    </location>
</feature>
<feature type="region of interest" description="Disordered" evidence="1">
    <location>
        <begin position="228"/>
        <end position="255"/>
    </location>
</feature>
<dbReference type="GeneID" id="27707396"/>
<feature type="chain" id="PRO_5002246071" description="Extracellular membrane protein CFEM domain-containing protein" evidence="2">
    <location>
        <begin position="24"/>
        <end position="282"/>
    </location>
</feature>
<evidence type="ECO:0000256" key="2">
    <source>
        <dbReference type="SAM" id="SignalP"/>
    </source>
</evidence>
<gene>
    <name evidence="3" type="ORF">Z520_01650</name>
</gene>
<keyword evidence="2" id="KW-0732">Signal</keyword>
<evidence type="ECO:0000313" key="4">
    <source>
        <dbReference type="Proteomes" id="UP000053411"/>
    </source>
</evidence>
<organism evidence="3 4">
    <name type="scientific">Fonsecaea multimorphosa CBS 102226</name>
    <dbReference type="NCBI Taxonomy" id="1442371"/>
    <lineage>
        <taxon>Eukaryota</taxon>
        <taxon>Fungi</taxon>
        <taxon>Dikarya</taxon>
        <taxon>Ascomycota</taxon>
        <taxon>Pezizomycotina</taxon>
        <taxon>Eurotiomycetes</taxon>
        <taxon>Chaetothyriomycetidae</taxon>
        <taxon>Chaetothyriales</taxon>
        <taxon>Herpotrichiellaceae</taxon>
        <taxon>Fonsecaea</taxon>
    </lineage>
</organism>
<dbReference type="AlphaFoldDB" id="A0A0D2KB03"/>
<evidence type="ECO:0000256" key="1">
    <source>
        <dbReference type="SAM" id="MobiDB-lite"/>
    </source>
</evidence>
<dbReference type="VEuPathDB" id="FungiDB:Z520_01650"/>
<accession>A0A0D2KB03</accession>
<sequence>MLGALLLALQTTSFAILISNVAATDSNNYELDHVFDKRQNYTCSTAGLEDVCETNTEDCINAMCASCSGYVYIANCCALSSYTEMMQCILELESNPAELTETVAPTSTTSADTSTITASSNVTGIAACSDWEAMVFGCVDDTPGFTTEVFSQQARCLCYSNGTYRPDLYDGMFSGCLAYLSTADPAGYSSVVTAGSVDSAPCKNLATATPSSSGTHYIGHLTSSTSTAAATSVTPGPTTFTGPTQTPAAESNGSTGLESSRPISLGWFLWLWGTCVVVATLL</sequence>
<dbReference type="Proteomes" id="UP000053411">
    <property type="component" value="Unassembled WGS sequence"/>
</dbReference>
<dbReference type="EMBL" id="KN848063">
    <property type="protein sequence ID" value="KIY03183.1"/>
    <property type="molecule type" value="Genomic_DNA"/>
</dbReference>
<feature type="signal peptide" evidence="2">
    <location>
        <begin position="1"/>
        <end position="23"/>
    </location>
</feature>
<reference evidence="3 4" key="1">
    <citation type="submission" date="2015-01" db="EMBL/GenBank/DDBJ databases">
        <title>The Genome Sequence of Fonsecaea multimorphosa CBS 102226.</title>
        <authorList>
            <consortium name="The Broad Institute Genomics Platform"/>
            <person name="Cuomo C."/>
            <person name="de Hoog S."/>
            <person name="Gorbushina A."/>
            <person name="Stielow B."/>
            <person name="Teixiera M."/>
            <person name="Abouelleil A."/>
            <person name="Chapman S.B."/>
            <person name="Priest M."/>
            <person name="Young S.K."/>
            <person name="Wortman J."/>
            <person name="Nusbaum C."/>
            <person name="Birren B."/>
        </authorList>
    </citation>
    <scope>NUCLEOTIDE SEQUENCE [LARGE SCALE GENOMIC DNA]</scope>
    <source>
        <strain evidence="3 4">CBS 102226</strain>
    </source>
</reference>
<proteinExistence type="predicted"/>
<evidence type="ECO:0000313" key="3">
    <source>
        <dbReference type="EMBL" id="KIY03183.1"/>
    </source>
</evidence>
<keyword evidence="4" id="KW-1185">Reference proteome</keyword>